<dbReference type="SUPFAM" id="SSF48557">
    <property type="entry name" value="L-aspartase-like"/>
    <property type="match status" value="1"/>
</dbReference>
<dbReference type="Gene3D" id="1.10.275.10">
    <property type="entry name" value="Fumarase/aspartase (N-terminal domain)"/>
    <property type="match status" value="1"/>
</dbReference>
<protein>
    <submittedName>
        <fullName evidence="2">L-Aspartase-like protein</fullName>
    </submittedName>
</protein>
<evidence type="ECO:0000313" key="2">
    <source>
        <dbReference type="EMBL" id="KAK0715234.1"/>
    </source>
</evidence>
<dbReference type="AlphaFoldDB" id="A0AA40DT64"/>
<sequence>MQPTITRPAGALKFDLYEQWPNPHAQKTWETLAHLKKLAKSGTVTIDGTALDAASVVASARYGCKVSAKDDEAIRVGINGSVNTLQEYLSKGYFLYVLGPKEGLSLINGTAAAAAVATLGLFEANQLAVLSQVLTAMSSEALYANAEWAHPFIAAVRPRCGQIEAAQNVRTFLQGSKLVYGLEHAKDRFKAGLV</sequence>
<dbReference type="InterPro" id="IPR001106">
    <property type="entry name" value="Aromatic_Lyase"/>
</dbReference>
<dbReference type="Pfam" id="PF00221">
    <property type="entry name" value="Lyase_aromatic"/>
    <property type="match status" value="1"/>
</dbReference>
<dbReference type="Proteomes" id="UP001172102">
    <property type="component" value="Unassembled WGS sequence"/>
</dbReference>
<keyword evidence="3" id="KW-1185">Reference proteome</keyword>
<dbReference type="EMBL" id="JAUKUA010000004">
    <property type="protein sequence ID" value="KAK0715234.1"/>
    <property type="molecule type" value="Genomic_DNA"/>
</dbReference>
<dbReference type="GO" id="GO:0003824">
    <property type="term" value="F:catalytic activity"/>
    <property type="evidence" value="ECO:0007669"/>
    <property type="project" value="InterPro"/>
</dbReference>
<organism evidence="2 3">
    <name type="scientific">Lasiosphaeris hirsuta</name>
    <dbReference type="NCBI Taxonomy" id="260670"/>
    <lineage>
        <taxon>Eukaryota</taxon>
        <taxon>Fungi</taxon>
        <taxon>Dikarya</taxon>
        <taxon>Ascomycota</taxon>
        <taxon>Pezizomycotina</taxon>
        <taxon>Sordariomycetes</taxon>
        <taxon>Sordariomycetidae</taxon>
        <taxon>Sordariales</taxon>
        <taxon>Lasiosphaeriaceae</taxon>
        <taxon>Lasiosphaeris</taxon>
    </lineage>
</organism>
<gene>
    <name evidence="2" type="ORF">B0H67DRAFT_553804</name>
</gene>
<comment type="similarity">
    <text evidence="1">Belongs to the PAL/histidase family.</text>
</comment>
<accession>A0AA40DT64</accession>
<proteinExistence type="inferred from homology"/>
<evidence type="ECO:0000313" key="3">
    <source>
        <dbReference type="Proteomes" id="UP001172102"/>
    </source>
</evidence>
<dbReference type="InterPro" id="IPR024083">
    <property type="entry name" value="Fumarase/histidase_N"/>
</dbReference>
<evidence type="ECO:0000256" key="1">
    <source>
        <dbReference type="ARBA" id="ARBA00007238"/>
    </source>
</evidence>
<dbReference type="InterPro" id="IPR008948">
    <property type="entry name" value="L-Aspartase-like"/>
</dbReference>
<dbReference type="PANTHER" id="PTHR10362">
    <property type="entry name" value="HISTIDINE AMMONIA-LYASE"/>
    <property type="match status" value="1"/>
</dbReference>
<dbReference type="Gene3D" id="1.20.200.10">
    <property type="entry name" value="Fumarase/aspartase (Central domain)"/>
    <property type="match status" value="1"/>
</dbReference>
<reference evidence="2" key="1">
    <citation type="submission" date="2023-06" db="EMBL/GenBank/DDBJ databases">
        <title>Genome-scale phylogeny and comparative genomics of the fungal order Sordariales.</title>
        <authorList>
            <consortium name="Lawrence Berkeley National Laboratory"/>
            <person name="Hensen N."/>
            <person name="Bonometti L."/>
            <person name="Westerberg I."/>
            <person name="Brannstrom I.O."/>
            <person name="Guillou S."/>
            <person name="Cros-Aarteil S."/>
            <person name="Calhoun S."/>
            <person name="Haridas S."/>
            <person name="Kuo A."/>
            <person name="Mondo S."/>
            <person name="Pangilinan J."/>
            <person name="Riley R."/>
            <person name="Labutti K."/>
            <person name="Andreopoulos B."/>
            <person name="Lipzen A."/>
            <person name="Chen C."/>
            <person name="Yanf M."/>
            <person name="Daum C."/>
            <person name="Ng V."/>
            <person name="Clum A."/>
            <person name="Steindorff A."/>
            <person name="Ohm R."/>
            <person name="Martin F."/>
            <person name="Silar P."/>
            <person name="Natvig D."/>
            <person name="Lalanne C."/>
            <person name="Gautier V."/>
            <person name="Ament-Velasquez S.L."/>
            <person name="Kruys A."/>
            <person name="Hutchinson M.I."/>
            <person name="Powell A.J."/>
            <person name="Barry K."/>
            <person name="Miller A.N."/>
            <person name="Grigoriev I.V."/>
            <person name="Debuchy R."/>
            <person name="Gladieux P."/>
            <person name="Thoren M.H."/>
            <person name="Johannesson H."/>
        </authorList>
    </citation>
    <scope>NUCLEOTIDE SEQUENCE</scope>
    <source>
        <strain evidence="2">SMH4607-1</strain>
    </source>
</reference>
<comment type="caution">
    <text evidence="2">The sequence shown here is derived from an EMBL/GenBank/DDBJ whole genome shotgun (WGS) entry which is preliminary data.</text>
</comment>
<name>A0AA40DT64_9PEZI</name>